<dbReference type="PANTHER" id="PTHR33602:SF1">
    <property type="entry name" value="REGULATORY PROTEIN RECX FAMILY PROTEIN"/>
    <property type="match status" value="1"/>
</dbReference>
<accession>A0A2U3DAF9</accession>
<dbReference type="Proteomes" id="UP000245380">
    <property type="component" value="Unassembled WGS sequence"/>
</dbReference>
<dbReference type="InterPro" id="IPR053926">
    <property type="entry name" value="RecX_HTH_1st"/>
</dbReference>
<dbReference type="RefSeq" id="WP_181362892.1">
    <property type="nucleotide sequence ID" value="NZ_MPDK01000005.1"/>
</dbReference>
<dbReference type="GO" id="GO:0006282">
    <property type="term" value="P:regulation of DNA repair"/>
    <property type="evidence" value="ECO:0007669"/>
    <property type="project" value="UniProtKB-UniRule"/>
</dbReference>
<comment type="similarity">
    <text evidence="2 5">Belongs to the RecX family.</text>
</comment>
<dbReference type="EMBL" id="MPDK01000005">
    <property type="protein sequence ID" value="PWI58245.1"/>
    <property type="molecule type" value="Genomic_DNA"/>
</dbReference>
<feature type="domain" description="RecX first three-helical" evidence="6">
    <location>
        <begin position="65"/>
        <end position="105"/>
    </location>
</feature>
<evidence type="ECO:0000313" key="7">
    <source>
        <dbReference type="EMBL" id="PWI58245.1"/>
    </source>
</evidence>
<evidence type="ECO:0000256" key="4">
    <source>
        <dbReference type="ARBA" id="ARBA00022490"/>
    </source>
</evidence>
<keyword evidence="4 5" id="KW-0963">Cytoplasm</keyword>
<keyword evidence="8" id="KW-1185">Reference proteome</keyword>
<protein>
    <recommendedName>
        <fullName evidence="3 5">Regulatory protein RecX</fullName>
    </recommendedName>
</protein>
<dbReference type="InterPro" id="IPR036388">
    <property type="entry name" value="WH-like_DNA-bd_sf"/>
</dbReference>
<name>A0A2U3DAF9_SULT2</name>
<dbReference type="Pfam" id="PF21982">
    <property type="entry name" value="RecX_HTH1"/>
    <property type="match status" value="1"/>
</dbReference>
<evidence type="ECO:0000313" key="8">
    <source>
        <dbReference type="Proteomes" id="UP000245380"/>
    </source>
</evidence>
<dbReference type="InterPro" id="IPR003783">
    <property type="entry name" value="Regulatory_RecX"/>
</dbReference>
<sequence>MVELHVRKMIKDPDSPWRTFLKLEDGTVVGPYLVTSAERVGVQIGSVYDEVVRVALSHADALQLAIEDAVSYLKRKARTESEVFRYLTKKCQYDESIALETLDWLKQYRAIDDGEFIRIAVSTAQNVSSSPSKRALTAKMRRRGIAKEQIAKVLQTHDYDEFKGALQVARRKLDHIERKLEKEAVPLGDRERKKKALLGAFLGRKGYSSATIHKVFDHLLD</sequence>
<dbReference type="Gene3D" id="1.10.10.10">
    <property type="entry name" value="Winged helix-like DNA-binding domain superfamily/Winged helix DNA-binding domain"/>
    <property type="match status" value="1"/>
</dbReference>
<evidence type="ECO:0000259" key="6">
    <source>
        <dbReference type="Pfam" id="PF21982"/>
    </source>
</evidence>
<comment type="subcellular location">
    <subcellularLocation>
        <location evidence="1 5">Cytoplasm</location>
    </subcellularLocation>
</comment>
<comment type="function">
    <text evidence="5">Modulates RecA activity.</text>
</comment>
<reference evidence="7 8" key="1">
    <citation type="submission" date="2016-11" db="EMBL/GenBank/DDBJ databases">
        <title>Comparative genomics of Acidibacillus ferroxidans species.</title>
        <authorList>
            <person name="Oliveira G."/>
            <person name="Nunes G."/>
            <person name="Oliveira R."/>
            <person name="Araujo F."/>
            <person name="Salim A."/>
            <person name="Scholte L."/>
            <person name="Morais D."/>
            <person name="Nancucheo I."/>
            <person name="Johnson D.B."/>
            <person name="Grail B."/>
            <person name="Bittencourt J."/>
            <person name="Valadares R."/>
        </authorList>
    </citation>
    <scope>NUCLEOTIDE SEQUENCE [LARGE SCALE GENOMIC DNA]</scope>
    <source>
        <strain evidence="7 8">Y002</strain>
    </source>
</reference>
<evidence type="ECO:0000256" key="3">
    <source>
        <dbReference type="ARBA" id="ARBA00018111"/>
    </source>
</evidence>
<proteinExistence type="inferred from homology"/>
<organism evidence="7 8">
    <name type="scientific">Sulfoacidibacillus thermotolerans</name>
    <name type="common">Acidibacillus sulfuroxidans</name>
    <dbReference type="NCBI Taxonomy" id="1765684"/>
    <lineage>
        <taxon>Bacteria</taxon>
        <taxon>Bacillati</taxon>
        <taxon>Bacillota</taxon>
        <taxon>Bacilli</taxon>
        <taxon>Bacillales</taxon>
        <taxon>Alicyclobacillaceae</taxon>
        <taxon>Sulfoacidibacillus</taxon>
    </lineage>
</organism>
<evidence type="ECO:0000256" key="5">
    <source>
        <dbReference type="HAMAP-Rule" id="MF_01114"/>
    </source>
</evidence>
<dbReference type="AlphaFoldDB" id="A0A2U3DAF9"/>
<gene>
    <name evidence="5" type="primary">recX</name>
    <name evidence="7" type="ORF">BM613_04780</name>
</gene>
<dbReference type="HAMAP" id="MF_01114">
    <property type="entry name" value="RecX"/>
    <property type="match status" value="1"/>
</dbReference>
<evidence type="ECO:0000256" key="2">
    <source>
        <dbReference type="ARBA" id="ARBA00009695"/>
    </source>
</evidence>
<dbReference type="GO" id="GO:0005737">
    <property type="term" value="C:cytoplasm"/>
    <property type="evidence" value="ECO:0007669"/>
    <property type="project" value="UniProtKB-SubCell"/>
</dbReference>
<evidence type="ECO:0000256" key="1">
    <source>
        <dbReference type="ARBA" id="ARBA00004496"/>
    </source>
</evidence>
<dbReference type="PANTHER" id="PTHR33602">
    <property type="entry name" value="REGULATORY PROTEIN RECX FAMILY PROTEIN"/>
    <property type="match status" value="1"/>
</dbReference>
<comment type="caution">
    <text evidence="7">The sequence shown here is derived from an EMBL/GenBank/DDBJ whole genome shotgun (WGS) entry which is preliminary data.</text>
</comment>